<comment type="caution">
    <text evidence="2">The sequence shown here is derived from an EMBL/GenBank/DDBJ whole genome shotgun (WGS) entry which is preliminary data.</text>
</comment>
<sequence>MDIGKQVGPEHLAFGPDGNLHAAMASGAIQGTGSAMSRGRRGHKTHLGAEGRRRPTNYF</sequence>
<dbReference type="AlphaFoldDB" id="A0A849KFD6"/>
<dbReference type="EMBL" id="JABFCS010000001">
    <property type="protein sequence ID" value="NNU45244.1"/>
    <property type="molecule type" value="Genomic_DNA"/>
</dbReference>
<reference evidence="2 3" key="2">
    <citation type="submission" date="2020-06" db="EMBL/GenBank/DDBJ databases">
        <title>Ramlibacter rhizophilus sp. nov., isolated from rhizosphere soil of national flower Mugunghwa from South Korea.</title>
        <authorList>
            <person name="Zheng-Fei Y."/>
            <person name="Huan T."/>
        </authorList>
    </citation>
    <scope>NUCLEOTIDE SEQUENCE [LARGE SCALE GENOMIC DNA]</scope>
    <source>
        <strain evidence="2 3">B156</strain>
    </source>
</reference>
<accession>A0A849KFD6</accession>
<name>A0A849KFD6_9BURK</name>
<dbReference type="Proteomes" id="UP000552954">
    <property type="component" value="Unassembled WGS sequence"/>
</dbReference>
<evidence type="ECO:0000313" key="3">
    <source>
        <dbReference type="Proteomes" id="UP000552954"/>
    </source>
</evidence>
<proteinExistence type="predicted"/>
<keyword evidence="3" id="KW-1185">Reference proteome</keyword>
<protein>
    <submittedName>
        <fullName evidence="2">Uncharacterized protein</fullName>
    </submittedName>
</protein>
<dbReference type="RefSeq" id="WP_171562896.1">
    <property type="nucleotide sequence ID" value="NZ_JABFCS010000001.1"/>
</dbReference>
<dbReference type="Pfam" id="PF20067">
    <property type="entry name" value="SSL_N"/>
    <property type="match status" value="1"/>
</dbReference>
<feature type="region of interest" description="Disordered" evidence="1">
    <location>
        <begin position="27"/>
        <end position="59"/>
    </location>
</feature>
<organism evidence="2 3">
    <name type="scientific">Ramlibacter montanisoli</name>
    <dbReference type="NCBI Taxonomy" id="2732512"/>
    <lineage>
        <taxon>Bacteria</taxon>
        <taxon>Pseudomonadati</taxon>
        <taxon>Pseudomonadota</taxon>
        <taxon>Betaproteobacteria</taxon>
        <taxon>Burkholderiales</taxon>
        <taxon>Comamonadaceae</taxon>
        <taxon>Ramlibacter</taxon>
    </lineage>
</organism>
<evidence type="ECO:0000256" key="1">
    <source>
        <dbReference type="SAM" id="MobiDB-lite"/>
    </source>
</evidence>
<evidence type="ECO:0000313" key="2">
    <source>
        <dbReference type="EMBL" id="NNU45244.1"/>
    </source>
</evidence>
<reference evidence="2 3" key="1">
    <citation type="submission" date="2020-05" db="EMBL/GenBank/DDBJ databases">
        <authorList>
            <person name="Khan S.A."/>
            <person name="Jeon C.O."/>
            <person name="Chun B.H."/>
        </authorList>
    </citation>
    <scope>NUCLEOTIDE SEQUENCE [LARGE SCALE GENOMIC DNA]</scope>
    <source>
        <strain evidence="2 3">B156</strain>
    </source>
</reference>
<gene>
    <name evidence="2" type="ORF">HK415_21960</name>
</gene>